<feature type="transmembrane region" description="Helical" evidence="2">
    <location>
        <begin position="36"/>
        <end position="56"/>
    </location>
</feature>
<evidence type="ECO:0000256" key="2">
    <source>
        <dbReference type="SAM" id="Phobius"/>
    </source>
</evidence>
<sequence>MKKLFYAIGWFSVMVILLLLSLTIAVVFSWPTIGGLLLFLCLFMLLLLLRVSIAFMPQIMNKLRWINKFWRKGDNRLEYLLYQNWRQGGYLQSWRRFRSLLHRNGPVPPWFLVVGERGNGKQKLLTRCNVAPMTGKNLPSLTEKTFTCRWWFFRQAMYMVVSGRYTEGQSLYRQAWLRLIRWIAQGRKPAGVLVCLSVEQLLNSDNRALYIAARQVRAQLEPLQIRLERRLPIWLILTHSETLPGFDHWRAQLSVEQRAELLGDFIERHTVGNVADVLDKSMSTIVNTLKMMRLKLLNQQRQQPNAAVLALPETVAQLQPALGCYLNALFDQDHYLEHGLLRGMFFTAEHQTTGIFSHRLLGEYLPAQVQHSQDQRSDSVLLTGWRTLTKRVFVSLLILMLVCGAGNALITTWRGVTQLESIHEANPLERSYLRYQKVEYWLQETLPSLLFYPVTHTMEQRMARQYQQQAPVNAFNPASIATHLLTRFRHAEAPQKQLLALHWARFINIEQAMAHGATLETLQHMPAYSASLLSGENDPLSAEQRVALRLAQYRQDNAQQEFEQWQDTLQALLADGGNWQWLLANEQPAGTHSLTLADFWPLTSEDTATINARIRGVYTQAGEQDIQATLGELAQALNRSEFFAPLQRSFYQQYQNQRQSEWLAFAQAMPQGETLVRGKKNWQTLILATGQYNSPYITFLTQLERDLSTVESAEQQPWLQTQHRLWQLHGYVQKSNVMQRVSLGNLSLRQRIMSWFGISPQISVRLDDNVLTRYRIYRQAVQLNSQRELLSDMETEVLVKNALNNEKGEQLDDSGLRALFSRFTLWRHETESKQNAGVAGVNEALWRLYQGDAHLVLRYAFLSAASRLQTQWESKVIWPMEKLSRQELFDGRELNARLYEYSNAFVRDTAEYALDIRPEGIKRQEMEDVLFPFSDDFIFYINNLIQPNDLLSATSDIRRRLQEKLALLESEQQLATAQQEPEQEQKPSAEITIVSQPATANQGARVLPVGSSVTLNCDDGVQQLKSMNFNDSMTLHWSPGTCGKVQVDVYFPRFTLSKSYVGPDGLLQFMHAFSRGELTLAAQAFPQRRDELSALGINNITVRYQISGSKAASTLYQQWQQHQQQQTALLEQRNRLDSQLLNLSEPTVAKGTLSTLPSQITTHWNELRKPKSE</sequence>
<feature type="transmembrane region" description="Helical" evidence="2">
    <location>
        <begin position="392"/>
        <end position="413"/>
    </location>
</feature>
<evidence type="ECO:0000313" key="4">
    <source>
        <dbReference type="EMBL" id="OCA52984.1"/>
    </source>
</evidence>
<name>A0A1B8YCT7_9GAMM</name>
<comment type="caution">
    <text evidence="4">The sequence shown here is derived from an EMBL/GenBank/DDBJ whole genome shotgun (WGS) entry which is preliminary data.</text>
</comment>
<evidence type="ECO:0000256" key="1">
    <source>
        <dbReference type="SAM" id="Coils"/>
    </source>
</evidence>
<evidence type="ECO:0000259" key="3">
    <source>
        <dbReference type="Pfam" id="PF14331"/>
    </source>
</evidence>
<dbReference type="PANTHER" id="PTHR36153">
    <property type="entry name" value="INNER MEMBRANE PROTEIN-RELATED"/>
    <property type="match status" value="1"/>
</dbReference>
<keyword evidence="2" id="KW-0812">Transmembrane</keyword>
<keyword evidence="2" id="KW-0472">Membrane</keyword>
<gene>
    <name evidence="4" type="ORF">Phpb_04036</name>
</gene>
<feature type="domain" description="Type VI secretion system component TssM1 N-terminal" evidence="3">
    <location>
        <begin position="173"/>
        <end position="357"/>
    </location>
</feature>
<dbReference type="AlphaFoldDB" id="A0A1B8YCT7"/>
<evidence type="ECO:0000313" key="5">
    <source>
        <dbReference type="Proteomes" id="UP000092665"/>
    </source>
</evidence>
<accession>A0A1B8YCT7</accession>
<dbReference type="InterPro" id="IPR053156">
    <property type="entry name" value="T6SS_TssM-like"/>
</dbReference>
<keyword evidence="1" id="KW-0175">Coiled coil</keyword>
<proteinExistence type="predicted"/>
<dbReference type="Pfam" id="PF14331">
    <property type="entry name" value="IcmF-related_N"/>
    <property type="match status" value="1"/>
</dbReference>
<feature type="transmembrane region" description="Helical" evidence="2">
    <location>
        <begin position="7"/>
        <end position="30"/>
    </location>
</feature>
<dbReference type="Proteomes" id="UP000092665">
    <property type="component" value="Unassembled WGS sequence"/>
</dbReference>
<dbReference type="EMBL" id="LOIC01000088">
    <property type="protein sequence ID" value="OCA52984.1"/>
    <property type="molecule type" value="Genomic_DNA"/>
</dbReference>
<dbReference type="RefSeq" id="WP_065391899.1">
    <property type="nucleotide sequence ID" value="NZ_CAWMQN010000088.1"/>
</dbReference>
<keyword evidence="2" id="KW-1133">Transmembrane helix</keyword>
<dbReference type="InterPro" id="IPR025743">
    <property type="entry name" value="TssM1_N"/>
</dbReference>
<keyword evidence="5" id="KW-1185">Reference proteome</keyword>
<reference evidence="5" key="1">
    <citation type="submission" date="2015-11" db="EMBL/GenBank/DDBJ databases">
        <authorList>
            <person name="Tobias N.J."/>
            <person name="Mishra B."/>
            <person name="Gupta D.K."/>
            <person name="Thines M."/>
            <person name="Stinear T.P."/>
            <person name="Bode H.B."/>
        </authorList>
    </citation>
    <scope>NUCLEOTIDE SEQUENCE [LARGE SCALE GENOMIC DNA]</scope>
    <source>
        <strain evidence="5">PB45.5</strain>
    </source>
</reference>
<feature type="coiled-coil region" evidence="1">
    <location>
        <begin position="951"/>
        <end position="978"/>
    </location>
</feature>
<protein>
    <recommendedName>
        <fullName evidence="3">Type VI secretion system component TssM1 N-terminal domain-containing protein</fullName>
    </recommendedName>
</protein>
<dbReference type="PANTHER" id="PTHR36153:SF1">
    <property type="entry name" value="TYPE VI SECRETION SYSTEM COMPONENT TSSM1"/>
    <property type="match status" value="1"/>
</dbReference>
<dbReference type="PATRIC" id="fig|29488.15.peg.4438"/>
<organism evidence="4 5">
    <name type="scientific">Photorhabdus namnaonensis</name>
    <dbReference type="NCBI Taxonomy" id="1851568"/>
    <lineage>
        <taxon>Bacteria</taxon>
        <taxon>Pseudomonadati</taxon>
        <taxon>Pseudomonadota</taxon>
        <taxon>Gammaproteobacteria</taxon>
        <taxon>Enterobacterales</taxon>
        <taxon>Morganellaceae</taxon>
        <taxon>Photorhabdus</taxon>
    </lineage>
</organism>